<keyword evidence="5 10" id="KW-1133">Transmembrane helix</keyword>
<evidence type="ECO:0000256" key="8">
    <source>
        <dbReference type="ARBA" id="ARBA00059506"/>
    </source>
</evidence>
<keyword evidence="4 10" id="KW-0812">Transmembrane</keyword>
<evidence type="ECO:0000313" key="11">
    <source>
        <dbReference type="EMBL" id="HEC57568.1"/>
    </source>
</evidence>
<protein>
    <recommendedName>
        <fullName evidence="9 10">A-type ATP synthase subunit I</fullName>
    </recommendedName>
</protein>
<dbReference type="GO" id="GO:0046961">
    <property type="term" value="F:proton-transporting ATPase activity, rotational mechanism"/>
    <property type="evidence" value="ECO:0007669"/>
    <property type="project" value="InterPro"/>
</dbReference>
<dbReference type="Proteomes" id="UP000885936">
    <property type="component" value="Unassembled WGS sequence"/>
</dbReference>
<dbReference type="InterPro" id="IPR002490">
    <property type="entry name" value="V-ATPase_116kDa_su"/>
</dbReference>
<dbReference type="Gene3D" id="3.30.70.2170">
    <property type="match status" value="1"/>
</dbReference>
<comment type="caution">
    <text evidence="11">The sequence shown here is derived from an EMBL/GenBank/DDBJ whole genome shotgun (WGS) entry which is preliminary data.</text>
</comment>
<evidence type="ECO:0000256" key="10">
    <source>
        <dbReference type="RuleBase" id="RU361189"/>
    </source>
</evidence>
<dbReference type="Pfam" id="PF01496">
    <property type="entry name" value="V_ATPase_I"/>
    <property type="match status" value="2"/>
</dbReference>
<accession>A0A7J2S282</accession>
<evidence type="ECO:0000256" key="4">
    <source>
        <dbReference type="ARBA" id="ARBA00022692"/>
    </source>
</evidence>
<reference evidence="11" key="1">
    <citation type="journal article" date="2020" name="mSystems">
        <title>Genome- and Community-Level Interaction Insights into Carbon Utilization and Element Cycling Functions of Hydrothermarchaeota in Hydrothermal Sediment.</title>
        <authorList>
            <person name="Zhou Z."/>
            <person name="Liu Y."/>
            <person name="Xu W."/>
            <person name="Pan J."/>
            <person name="Luo Z.H."/>
            <person name="Li M."/>
        </authorList>
    </citation>
    <scope>NUCLEOTIDE SEQUENCE [LARGE SCALE GENOMIC DNA]</scope>
    <source>
        <strain evidence="11">HyVt-386</strain>
    </source>
</reference>
<evidence type="ECO:0000256" key="7">
    <source>
        <dbReference type="ARBA" id="ARBA00023136"/>
    </source>
</evidence>
<keyword evidence="7 10" id="KW-0472">Membrane</keyword>
<name>A0A7J2S282_9EURY</name>
<dbReference type="PANTHER" id="PTHR11629:SF63">
    <property type="entry name" value="V-TYPE PROTON ATPASE SUBUNIT A"/>
    <property type="match status" value="1"/>
</dbReference>
<dbReference type="GO" id="GO:0016471">
    <property type="term" value="C:vacuolar proton-transporting V-type ATPase complex"/>
    <property type="evidence" value="ECO:0007669"/>
    <property type="project" value="TreeGrafter"/>
</dbReference>
<dbReference type="EMBL" id="DRIE01000110">
    <property type="protein sequence ID" value="HEC57568.1"/>
    <property type="molecule type" value="Genomic_DNA"/>
</dbReference>
<feature type="transmembrane region" description="Helical" evidence="10">
    <location>
        <begin position="433"/>
        <end position="452"/>
    </location>
</feature>
<dbReference type="Gene3D" id="3.30.70.2750">
    <property type="match status" value="1"/>
</dbReference>
<dbReference type="AlphaFoldDB" id="A0A7J2S282"/>
<feature type="transmembrane region" description="Helical" evidence="10">
    <location>
        <begin position="496"/>
        <end position="517"/>
    </location>
</feature>
<dbReference type="Gene3D" id="1.20.1460.20">
    <property type="match status" value="1"/>
</dbReference>
<proteinExistence type="inferred from homology"/>
<sequence>MCELISSILRIIGGVSLLRPARMKRIRAVVLDEYTNEVVKGLERAGVIHLTNVVEDIDRWEGLLTPCTHDEAMARSSELLTRINTVLERLGGDEEKKGILSLFKGEDVKRVRVEDKPLGSYSEEIEASFSEIEREVLEITSRLETLKEELSTARFTREILGVLERLGVDPDYIGEFRFSSTVAGVLPSQNLPDLEKFLEENLKEEYLLIKEDMGDGERTLVIIDSLIERRDEIYKFLRIIDFEVFTPPPDLPGKIKEAIDKITPVIEGLESEQSALESELLRIRDEKRGELLVMREIVQIEDSTLRAKLNFGSTETVHLLEGWIPEGRVSEIEELIRRRSEDHCLVEFNDPSEDDLPPTLLQNPRFAKPYEMMVKMFGIPHYREFDPTLLMAIVFPFFFAFMFPDVGHGLVVLLLGVLVAFFMKGIGPSMRDLGLIMIPCGAASMVTGALFGEIFGWGEAAEAFVGEQVKPLMEPLWFDPILKAHHPIIFGIESGVVAFFVITLIFGGIHLNLGVILDVIKRIRMKQSPLFPVLCLWFYSGFLFWLMYLVVKGGLYPDPKLYGWMCLPLLIVFAEGVKEKRHESIEAGTSGAMEVVIWILGGLIEVLDVFSRFLSNTISYGRILAMALAHICLMVLTILIAYMLAGIGLIGPILFVLVIIAGNIVVIGLEVFLVTIQDLRLHFYEFFTKFYDASGIEYEPLRVERIYTEK</sequence>
<evidence type="ECO:0000256" key="5">
    <source>
        <dbReference type="ARBA" id="ARBA00022989"/>
    </source>
</evidence>
<evidence type="ECO:0000256" key="9">
    <source>
        <dbReference type="ARBA" id="ARBA00068671"/>
    </source>
</evidence>
<feature type="transmembrane region" description="Helical" evidence="10">
    <location>
        <begin position="409"/>
        <end position="426"/>
    </location>
</feature>
<evidence type="ECO:0000256" key="6">
    <source>
        <dbReference type="ARBA" id="ARBA00023065"/>
    </source>
</evidence>
<feature type="transmembrane region" description="Helical" evidence="10">
    <location>
        <begin position="653"/>
        <end position="676"/>
    </location>
</feature>
<gene>
    <name evidence="11" type="ORF">ENI32_06795</name>
</gene>
<comment type="subcellular location">
    <subcellularLocation>
        <location evidence="1">Membrane</location>
        <topology evidence="1">Multi-pass membrane protein</topology>
    </subcellularLocation>
</comment>
<evidence type="ECO:0000256" key="1">
    <source>
        <dbReference type="ARBA" id="ARBA00004141"/>
    </source>
</evidence>
<organism evidence="11">
    <name type="scientific">Candidatus Syntropharchaeum butanivorans</name>
    <dbReference type="NCBI Taxonomy" id="1839936"/>
    <lineage>
        <taxon>Archaea</taxon>
        <taxon>Methanobacteriati</taxon>
        <taxon>Methanobacteriota</taxon>
        <taxon>Stenosarchaea group</taxon>
        <taxon>Methanomicrobia</taxon>
        <taxon>Methanosarcinales</taxon>
        <taxon>ANME-2 cluster</taxon>
        <taxon>Candidatus Syntropharchaeum</taxon>
    </lineage>
</organism>
<feature type="transmembrane region" description="Helical" evidence="10">
    <location>
        <begin position="623"/>
        <end position="647"/>
    </location>
</feature>
<dbReference type="GO" id="GO:0007035">
    <property type="term" value="P:vacuolar acidification"/>
    <property type="evidence" value="ECO:0007669"/>
    <property type="project" value="TreeGrafter"/>
</dbReference>
<dbReference type="GO" id="GO:0051117">
    <property type="term" value="F:ATPase binding"/>
    <property type="evidence" value="ECO:0007669"/>
    <property type="project" value="TreeGrafter"/>
</dbReference>
<comment type="function">
    <text evidence="8">Component of the A-type ATP synthase that produces ATP from ADP in the presence of a proton gradient across the membrane.</text>
</comment>
<keyword evidence="3 10" id="KW-0813">Transport</keyword>
<keyword evidence="6 10" id="KW-0406">Ion transport</keyword>
<evidence type="ECO:0000256" key="3">
    <source>
        <dbReference type="ARBA" id="ARBA00022448"/>
    </source>
</evidence>
<dbReference type="PANTHER" id="PTHR11629">
    <property type="entry name" value="VACUOLAR PROTON ATPASES"/>
    <property type="match status" value="1"/>
</dbReference>
<feature type="transmembrane region" description="Helical" evidence="10">
    <location>
        <begin position="529"/>
        <end position="549"/>
    </location>
</feature>
<evidence type="ECO:0000256" key="2">
    <source>
        <dbReference type="ARBA" id="ARBA00009904"/>
    </source>
</evidence>
<comment type="similarity">
    <text evidence="2 10">Belongs to the V-ATPase 116 kDa subunit family.</text>
</comment>
<dbReference type="GO" id="GO:0033179">
    <property type="term" value="C:proton-transporting V-type ATPase, V0 domain"/>
    <property type="evidence" value="ECO:0007669"/>
    <property type="project" value="InterPro"/>
</dbReference>